<proteinExistence type="predicted"/>
<evidence type="ECO:0000313" key="1">
    <source>
        <dbReference type="EMBL" id="HIZ41394.1"/>
    </source>
</evidence>
<organism evidence="1 2">
    <name type="scientific">Candidatus Gemmiger excrementigallinarum</name>
    <dbReference type="NCBI Taxonomy" id="2838609"/>
    <lineage>
        <taxon>Bacteria</taxon>
        <taxon>Bacillati</taxon>
        <taxon>Bacillota</taxon>
        <taxon>Clostridia</taxon>
        <taxon>Eubacteriales</taxon>
        <taxon>Gemmiger</taxon>
    </lineage>
</organism>
<dbReference type="EMBL" id="DXBP01000018">
    <property type="protein sequence ID" value="HIZ41394.1"/>
    <property type="molecule type" value="Genomic_DNA"/>
</dbReference>
<dbReference type="AlphaFoldDB" id="A0A9D2JA97"/>
<evidence type="ECO:0000313" key="2">
    <source>
        <dbReference type="Proteomes" id="UP000824048"/>
    </source>
</evidence>
<accession>A0A9D2JA97</accession>
<protein>
    <submittedName>
        <fullName evidence="1">Uncharacterized protein</fullName>
    </submittedName>
</protein>
<comment type="caution">
    <text evidence="1">The sequence shown here is derived from an EMBL/GenBank/DDBJ whole genome shotgun (WGS) entry which is preliminary data.</text>
</comment>
<reference evidence="1" key="1">
    <citation type="journal article" date="2021" name="PeerJ">
        <title>Extensive microbial diversity within the chicken gut microbiome revealed by metagenomics and culture.</title>
        <authorList>
            <person name="Gilroy R."/>
            <person name="Ravi A."/>
            <person name="Getino M."/>
            <person name="Pursley I."/>
            <person name="Horton D.L."/>
            <person name="Alikhan N.F."/>
            <person name="Baker D."/>
            <person name="Gharbi K."/>
            <person name="Hall N."/>
            <person name="Watson M."/>
            <person name="Adriaenssens E.M."/>
            <person name="Foster-Nyarko E."/>
            <person name="Jarju S."/>
            <person name="Secka A."/>
            <person name="Antonio M."/>
            <person name="Oren A."/>
            <person name="Chaudhuri R.R."/>
            <person name="La Ragione R."/>
            <person name="Hildebrand F."/>
            <person name="Pallen M.J."/>
        </authorList>
    </citation>
    <scope>NUCLEOTIDE SEQUENCE</scope>
    <source>
        <strain evidence="1">ChiSxjej1B13-11774</strain>
    </source>
</reference>
<dbReference type="NCBIfam" id="NF047353">
    <property type="entry name" value="tube_lmo2291"/>
    <property type="match status" value="1"/>
</dbReference>
<reference evidence="1" key="2">
    <citation type="submission" date="2021-04" db="EMBL/GenBank/DDBJ databases">
        <authorList>
            <person name="Gilroy R."/>
        </authorList>
    </citation>
    <scope>NUCLEOTIDE SEQUENCE</scope>
    <source>
        <strain evidence="1">ChiSxjej1B13-11774</strain>
    </source>
</reference>
<dbReference type="Proteomes" id="UP000824048">
    <property type="component" value="Unassembled WGS sequence"/>
</dbReference>
<sequence length="169" mass="17619">MTVKEALTAAGITPNPEYTGVETADDMVLGVQTEASGQETPDKYTVVQQHVTEHSGAINASSSDTAYIRTGTVTTKTGAQRQITINGERFAGDPFQDFALSPKILYGTGQDVVVKYAYFSLRTGKGEQGEAALIVSADASGAANNPRGFSCALNAIGKPAEYTYSAVGG</sequence>
<gene>
    <name evidence="1" type="ORF">H9811_02410</name>
</gene>
<name>A0A9D2JA97_9FIRM</name>